<keyword evidence="2" id="KW-1185">Reference proteome</keyword>
<gene>
    <name evidence="1" type="ORF">McpAg1_18510</name>
</gene>
<evidence type="ECO:0000313" key="1">
    <source>
        <dbReference type="EMBL" id="MDV0442596.1"/>
    </source>
</evidence>
<accession>A0AAE4SAP4</accession>
<comment type="caution">
    <text evidence="1">The sequence shown here is derived from an EMBL/GenBank/DDBJ whole genome shotgun (WGS) entry which is preliminary data.</text>
</comment>
<dbReference type="EMBL" id="JAWDKA010000013">
    <property type="protein sequence ID" value="MDV0442596.1"/>
    <property type="molecule type" value="Genomic_DNA"/>
</dbReference>
<proteinExistence type="predicted"/>
<dbReference type="AlphaFoldDB" id="A0AAE4SAP4"/>
<dbReference type="Proteomes" id="UP001273136">
    <property type="component" value="Unassembled WGS sequence"/>
</dbReference>
<evidence type="ECO:0000313" key="2">
    <source>
        <dbReference type="Proteomes" id="UP001273136"/>
    </source>
</evidence>
<reference evidence="1" key="1">
    <citation type="submission" date="2023-06" db="EMBL/GenBank/DDBJ databases">
        <title>Genome sequence of Methancorpusculaceae sp. Ag1.</title>
        <authorList>
            <person name="Protasov E."/>
            <person name="Platt K."/>
            <person name="Poehlein A."/>
            <person name="Daniel R."/>
            <person name="Brune A."/>
        </authorList>
    </citation>
    <scope>NUCLEOTIDE SEQUENCE</scope>
    <source>
        <strain evidence="1">Ag1</strain>
    </source>
</reference>
<sequence>MTEWDAWFSQTETGTKSGFATGETHSSFCAPRYADDTKTRTRYAKEDSWFSQTETGTKSGSAPGQEFDSVLSATEHGEKSGFATGTKRTGYTFLPPEMFTERDRTPRIGVHQTVTGYGIADCDVLISGKLGITTAAKTDARGVWWAYLPVDDYSKASIRSFVENGGKVYKMLEQTEREEGYIWDEVMRCITRTGNGFRMISRMV</sequence>
<name>A0AAE4SAP4_9EURY</name>
<protein>
    <submittedName>
        <fullName evidence="1">Uncharacterized protein</fullName>
    </submittedName>
</protein>
<organism evidence="1 2">
    <name type="scientific">Methanorbis furvi</name>
    <dbReference type="NCBI Taxonomy" id="3028299"/>
    <lineage>
        <taxon>Archaea</taxon>
        <taxon>Methanobacteriati</taxon>
        <taxon>Methanobacteriota</taxon>
        <taxon>Stenosarchaea group</taxon>
        <taxon>Methanomicrobia</taxon>
        <taxon>Methanomicrobiales</taxon>
        <taxon>Methanocorpusculaceae</taxon>
        <taxon>Methanorbis</taxon>
    </lineage>
</organism>
<dbReference type="RefSeq" id="WP_338095019.1">
    <property type="nucleotide sequence ID" value="NZ_JAWDKA010000013.1"/>
</dbReference>